<protein>
    <submittedName>
        <fullName evidence="1">Uncharacterized protein</fullName>
    </submittedName>
</protein>
<proteinExistence type="predicted"/>
<accession>A0A561R2L5</accession>
<gene>
    <name evidence="1" type="ORF">FHW37_102504</name>
</gene>
<dbReference type="Proteomes" id="UP000320653">
    <property type="component" value="Unassembled WGS sequence"/>
</dbReference>
<sequence>MRLKTFAVASILSLAIWVVSFEAAIAGYRFLKMVPDMHVAHTLSALIG</sequence>
<evidence type="ECO:0000313" key="2">
    <source>
        <dbReference type="Proteomes" id="UP000320653"/>
    </source>
</evidence>
<comment type="caution">
    <text evidence="1">The sequence shown here is derived from an EMBL/GenBank/DDBJ whole genome shotgun (WGS) entry which is preliminary data.</text>
</comment>
<name>A0A561R2L5_9HYPH</name>
<reference evidence="1 2" key="1">
    <citation type="submission" date="2019-06" db="EMBL/GenBank/DDBJ databases">
        <title>Sorghum-associated microbial communities from plants grown in Nebraska, USA.</title>
        <authorList>
            <person name="Schachtman D."/>
        </authorList>
    </citation>
    <scope>NUCLEOTIDE SEQUENCE [LARGE SCALE GENOMIC DNA]</scope>
    <source>
        <strain evidence="1 2">1225</strain>
    </source>
</reference>
<dbReference type="RefSeq" id="WP_186458187.1">
    <property type="nucleotide sequence ID" value="NZ_VIWP01000002.1"/>
</dbReference>
<dbReference type="EMBL" id="VIWP01000002">
    <property type="protein sequence ID" value="TWF56865.1"/>
    <property type="molecule type" value="Genomic_DNA"/>
</dbReference>
<dbReference type="AlphaFoldDB" id="A0A561R2L5"/>
<evidence type="ECO:0000313" key="1">
    <source>
        <dbReference type="EMBL" id="TWF56865.1"/>
    </source>
</evidence>
<organism evidence="1 2">
    <name type="scientific">Neorhizobium alkalisoli</name>
    <dbReference type="NCBI Taxonomy" id="528178"/>
    <lineage>
        <taxon>Bacteria</taxon>
        <taxon>Pseudomonadati</taxon>
        <taxon>Pseudomonadota</taxon>
        <taxon>Alphaproteobacteria</taxon>
        <taxon>Hyphomicrobiales</taxon>
        <taxon>Rhizobiaceae</taxon>
        <taxon>Rhizobium/Agrobacterium group</taxon>
        <taxon>Neorhizobium</taxon>
    </lineage>
</organism>
<keyword evidence="2" id="KW-1185">Reference proteome</keyword>